<organism evidence="2">
    <name type="scientific">Panicum hallii</name>
    <dbReference type="NCBI Taxonomy" id="206008"/>
    <lineage>
        <taxon>Eukaryota</taxon>
        <taxon>Viridiplantae</taxon>
        <taxon>Streptophyta</taxon>
        <taxon>Embryophyta</taxon>
        <taxon>Tracheophyta</taxon>
        <taxon>Spermatophyta</taxon>
        <taxon>Magnoliopsida</taxon>
        <taxon>Liliopsida</taxon>
        <taxon>Poales</taxon>
        <taxon>Poaceae</taxon>
        <taxon>PACMAD clade</taxon>
        <taxon>Panicoideae</taxon>
        <taxon>Panicodae</taxon>
        <taxon>Paniceae</taxon>
        <taxon>Panicinae</taxon>
        <taxon>Panicum</taxon>
        <taxon>Panicum sect. Panicum</taxon>
    </lineage>
</organism>
<gene>
    <name evidence="2" type="ORF">PAHAL_5G064600</name>
</gene>
<accession>A0A2S3HP90</accession>
<dbReference type="EMBL" id="CM008050">
    <property type="protein sequence ID" value="PAN27183.1"/>
    <property type="molecule type" value="Genomic_DNA"/>
</dbReference>
<reference evidence="2" key="1">
    <citation type="submission" date="2018-04" db="EMBL/GenBank/DDBJ databases">
        <title>WGS assembly of Panicum hallii.</title>
        <authorList>
            <person name="Lovell J."/>
            <person name="Jenkins J."/>
            <person name="Lowry D."/>
            <person name="Mamidi S."/>
            <person name="Sreedasyam A."/>
            <person name="Weng X."/>
            <person name="Barry K."/>
            <person name="Bonette J."/>
            <person name="Campitelli B."/>
            <person name="Daum C."/>
            <person name="Gordon S."/>
            <person name="Gould B."/>
            <person name="Lipzen A."/>
            <person name="Macqueen A."/>
            <person name="Palacio-Mejia J."/>
            <person name="Plott C."/>
            <person name="Shakirov E."/>
            <person name="Shu S."/>
            <person name="Yoshinaga Y."/>
            <person name="Zane M."/>
            <person name="Rokhsar D."/>
            <person name="Grimwood J."/>
            <person name="Schmutz J."/>
            <person name="Juenger T."/>
        </authorList>
    </citation>
    <scope>NUCLEOTIDE SEQUENCE [LARGE SCALE GENOMIC DNA]</scope>
    <source>
        <strain evidence="2">FIL2</strain>
    </source>
</reference>
<dbReference type="Proteomes" id="UP000243499">
    <property type="component" value="Chromosome 5"/>
</dbReference>
<protein>
    <submittedName>
        <fullName evidence="2">Uncharacterized protein</fullName>
    </submittedName>
</protein>
<name>A0A2S3HP90_9POAL</name>
<evidence type="ECO:0000256" key="1">
    <source>
        <dbReference type="SAM" id="MobiDB-lite"/>
    </source>
</evidence>
<feature type="region of interest" description="Disordered" evidence="1">
    <location>
        <begin position="21"/>
        <end position="42"/>
    </location>
</feature>
<dbReference type="AlphaFoldDB" id="A0A2S3HP90"/>
<sequence length="76" mass="8131">MPRKPGSTLKPSARTRIRRKEAAAAAAAAMHPRTSTPLARFSPGGAARLHGVRSSSMDENAMAEEVLLSPFRFVIS</sequence>
<dbReference type="Gramene" id="PAN27183">
    <property type="protein sequence ID" value="PAN27183"/>
    <property type="gene ID" value="PAHAL_5G064600"/>
</dbReference>
<proteinExistence type="predicted"/>
<evidence type="ECO:0000313" key="2">
    <source>
        <dbReference type="EMBL" id="PAN27183.1"/>
    </source>
</evidence>